<feature type="transmembrane region" description="Helical" evidence="9">
    <location>
        <begin position="36"/>
        <end position="57"/>
    </location>
</feature>
<dbReference type="PRINTS" id="PR01650">
    <property type="entry name" value="SECETRNLCASE"/>
</dbReference>
<dbReference type="HAMAP" id="MF_00422">
    <property type="entry name" value="SecE"/>
    <property type="match status" value="1"/>
</dbReference>
<dbReference type="GO" id="GO:0008320">
    <property type="term" value="F:protein transmembrane transporter activity"/>
    <property type="evidence" value="ECO:0007669"/>
    <property type="project" value="UniProtKB-UniRule"/>
</dbReference>
<reference evidence="11" key="1">
    <citation type="submission" date="2017-02" db="EMBL/GenBank/DDBJ databases">
        <authorList>
            <person name="Varghese N."/>
            <person name="Submissions S."/>
        </authorList>
    </citation>
    <scope>NUCLEOTIDE SEQUENCE [LARGE SCALE GENOMIC DNA]</scope>
    <source>
        <strain evidence="11">DSM 3072</strain>
    </source>
</reference>
<name>A0A1T4W2S4_9GAMM</name>
<evidence type="ECO:0000313" key="11">
    <source>
        <dbReference type="Proteomes" id="UP000242432"/>
    </source>
</evidence>
<keyword evidence="3 9" id="KW-1003">Cell membrane</keyword>
<dbReference type="STRING" id="83771.SAMN02910357_02261"/>
<dbReference type="NCBIfam" id="TIGR00964">
    <property type="entry name" value="secE_bact"/>
    <property type="match status" value="1"/>
</dbReference>
<keyword evidence="11" id="KW-1185">Reference proteome</keyword>
<accession>A0A1T4W2S4</accession>
<dbReference type="GO" id="GO:0005886">
    <property type="term" value="C:plasma membrane"/>
    <property type="evidence" value="ECO:0007669"/>
    <property type="project" value="UniProtKB-UniRule"/>
</dbReference>
<evidence type="ECO:0000256" key="5">
    <source>
        <dbReference type="ARBA" id="ARBA00022927"/>
    </source>
</evidence>
<evidence type="ECO:0000256" key="8">
    <source>
        <dbReference type="ARBA" id="ARBA00023136"/>
    </source>
</evidence>
<dbReference type="PANTHER" id="PTHR33910:SF1">
    <property type="entry name" value="PROTEIN TRANSLOCASE SUBUNIT SECE"/>
    <property type="match status" value="1"/>
</dbReference>
<gene>
    <name evidence="9" type="primary">secE</name>
    <name evidence="10" type="ORF">SAMN02745213_02398</name>
</gene>
<feature type="transmembrane region" description="Helical" evidence="9">
    <location>
        <begin position="69"/>
        <end position="89"/>
    </location>
</feature>
<keyword evidence="5 9" id="KW-0653">Protein transport</keyword>
<evidence type="ECO:0000256" key="2">
    <source>
        <dbReference type="ARBA" id="ARBA00022448"/>
    </source>
</evidence>
<evidence type="ECO:0000256" key="6">
    <source>
        <dbReference type="ARBA" id="ARBA00022989"/>
    </source>
</evidence>
<dbReference type="GO" id="GO:0043952">
    <property type="term" value="P:protein transport by the Sec complex"/>
    <property type="evidence" value="ECO:0007669"/>
    <property type="project" value="UniProtKB-UniRule"/>
</dbReference>
<comment type="similarity">
    <text evidence="9">Belongs to the SecE/SEC61-gamma family.</text>
</comment>
<dbReference type="AlphaFoldDB" id="A0A1T4W2S4"/>
<comment type="caution">
    <text evidence="9">Lacks conserved residue(s) required for the propagation of feature annotation.</text>
</comment>
<comment type="function">
    <text evidence="9">Essential subunit of the Sec protein translocation channel SecYEG. Clamps together the 2 halves of SecY. May contact the channel plug during translocation.</text>
</comment>
<dbReference type="InterPro" id="IPR001901">
    <property type="entry name" value="Translocase_SecE/Sec61-g"/>
</dbReference>
<keyword evidence="7 9" id="KW-0811">Translocation</keyword>
<evidence type="ECO:0000256" key="9">
    <source>
        <dbReference type="HAMAP-Rule" id="MF_00422"/>
    </source>
</evidence>
<sequence length="152" mass="16903">MSEINSNKAAVESKKAPVKKVAADGSQLFVSPAVSAVFWTVSLVLVCAIIFGNYYYTNFVVVEETTISRLLRVLAVIFGLIIALSVSLLTNKGRSLIQFSRQAYTELKKVIWPTRQEAVQTTFIVFVAVSVVSLFLYLCDIVFLQIVRVFTL</sequence>
<evidence type="ECO:0000313" key="10">
    <source>
        <dbReference type="EMBL" id="SKA71546.1"/>
    </source>
</evidence>
<protein>
    <recommendedName>
        <fullName evidence="9">Protein translocase subunit SecE</fullName>
    </recommendedName>
</protein>
<keyword evidence="2 9" id="KW-0813">Transport</keyword>
<dbReference type="EMBL" id="FUXX01000098">
    <property type="protein sequence ID" value="SKA71546.1"/>
    <property type="molecule type" value="Genomic_DNA"/>
</dbReference>
<dbReference type="PANTHER" id="PTHR33910">
    <property type="entry name" value="PROTEIN TRANSLOCASE SUBUNIT SECE"/>
    <property type="match status" value="1"/>
</dbReference>
<keyword evidence="8 9" id="KW-0472">Membrane</keyword>
<dbReference type="Proteomes" id="UP000242432">
    <property type="component" value="Unassembled WGS sequence"/>
</dbReference>
<comment type="subcellular location">
    <subcellularLocation>
        <location evidence="1">Membrane</location>
    </subcellularLocation>
</comment>
<dbReference type="GO" id="GO:0006605">
    <property type="term" value="P:protein targeting"/>
    <property type="evidence" value="ECO:0007669"/>
    <property type="project" value="UniProtKB-UniRule"/>
</dbReference>
<dbReference type="Gene3D" id="1.20.5.1030">
    <property type="entry name" value="Preprotein translocase secy subunit"/>
    <property type="match status" value="1"/>
</dbReference>
<dbReference type="InterPro" id="IPR005807">
    <property type="entry name" value="SecE_bac"/>
</dbReference>
<keyword evidence="6 9" id="KW-1133">Transmembrane helix</keyword>
<evidence type="ECO:0000256" key="4">
    <source>
        <dbReference type="ARBA" id="ARBA00022692"/>
    </source>
</evidence>
<evidence type="ECO:0000256" key="3">
    <source>
        <dbReference type="ARBA" id="ARBA00022475"/>
    </source>
</evidence>
<keyword evidence="4 9" id="KW-0812">Transmembrane</keyword>
<comment type="subunit">
    <text evidence="9">Component of the Sec protein translocase complex. Heterotrimer consisting of SecY, SecE and SecG subunits. The heterotrimers can form oligomers, although 1 heterotrimer is thought to be able to translocate proteins. Interacts with the ribosome. Interacts with SecDF, and other proteins may be involved. Interacts with SecA.</text>
</comment>
<proteinExistence type="inferred from homology"/>
<dbReference type="Pfam" id="PF00584">
    <property type="entry name" value="SecE"/>
    <property type="match status" value="1"/>
</dbReference>
<evidence type="ECO:0000256" key="1">
    <source>
        <dbReference type="ARBA" id="ARBA00004370"/>
    </source>
</evidence>
<evidence type="ECO:0000256" key="7">
    <source>
        <dbReference type="ARBA" id="ARBA00023010"/>
    </source>
</evidence>
<organism evidence="10 11">
    <name type="scientific">Succinivibrio dextrinosolvens DSM 3072</name>
    <dbReference type="NCBI Taxonomy" id="1123324"/>
    <lineage>
        <taxon>Bacteria</taxon>
        <taxon>Pseudomonadati</taxon>
        <taxon>Pseudomonadota</taxon>
        <taxon>Gammaproteobacteria</taxon>
        <taxon>Aeromonadales</taxon>
        <taxon>Succinivibrionaceae</taxon>
        <taxon>Succinivibrio</taxon>
    </lineage>
</organism>
<dbReference type="InterPro" id="IPR038379">
    <property type="entry name" value="SecE_sf"/>
</dbReference>
<dbReference type="RefSeq" id="WP_078929650.1">
    <property type="nucleotide sequence ID" value="NZ_FUXX01000098.1"/>
</dbReference>
<feature type="transmembrane region" description="Helical" evidence="9">
    <location>
        <begin position="123"/>
        <end position="147"/>
    </location>
</feature>
<dbReference type="GO" id="GO:0009306">
    <property type="term" value="P:protein secretion"/>
    <property type="evidence" value="ECO:0007669"/>
    <property type="project" value="UniProtKB-UniRule"/>
</dbReference>
<dbReference type="GO" id="GO:0065002">
    <property type="term" value="P:intracellular protein transmembrane transport"/>
    <property type="evidence" value="ECO:0007669"/>
    <property type="project" value="UniProtKB-UniRule"/>
</dbReference>